<comment type="caution">
    <text evidence="2">The sequence shown here is derived from an EMBL/GenBank/DDBJ whole genome shotgun (WGS) entry which is preliminary data.</text>
</comment>
<accession>A0A9X2IT11</accession>
<dbReference type="AlphaFoldDB" id="A0A9X2IT11"/>
<proteinExistence type="predicted"/>
<feature type="compositionally biased region" description="Gly residues" evidence="1">
    <location>
        <begin position="481"/>
        <end position="510"/>
    </location>
</feature>
<evidence type="ECO:0000313" key="3">
    <source>
        <dbReference type="Proteomes" id="UP001155240"/>
    </source>
</evidence>
<dbReference type="Proteomes" id="UP001155240">
    <property type="component" value="Unassembled WGS sequence"/>
</dbReference>
<dbReference type="EMBL" id="JAMRYM010000055">
    <property type="protein sequence ID" value="MCM6763241.1"/>
    <property type="molecule type" value="Genomic_DNA"/>
</dbReference>
<sequence length="623" mass="66582">MPEWWSQRFAPEGSAAADGIKKQLGQPRLDPLTVLAREAAQNTWDARAGREVRFNIDISRLGDRAEIWRAHLQSNLPEASGLFGSTEWTSETLVMTVSDRGTVGLGGPARADLRVEENERPDFVQFLRNVGEPRNQSLGGGTYGFGKGIYYSVSRASAILVDTHAVDRKAGRRVMGAAMTHKWTDGDDVYTGRHWWGDIVGGVPDPVTGDEASRLSSDLGLPGFAEGEHGTDVVIIDPSLGMFDPDRSRTVEEAIAFLRSSMVWHLWPKTVESPEGVLRLSTSVDGEMTAVPSADRIPSMEAFVLALEKARRREGYKYERKRAPFDVGTLALQLSEAQPSDAEFDEARPFDGPRRHVARMRSVELVVDYFAGDEHPDPRFGYAGVFIGSGEADEVFGRAEPPTHDAWVLAGLRGTDLGVVRDLGPFLRNHIQKEINPRRPSKSSSDTAGLGRLAARLGSVTRSFSGTGAGADGPNASTSSGSGGEGGGAGGAGSGAGGAGSGGAGGGGGGTRRRRAAKPRVLEGPDIVVENSVALFRALVEIPDSEERREVLATAQIVLEGGGTEEDPPEGAAGPGFQWRNDESGAVAEGPLLSPSHEATERWWLTVSVVEDAVVRISVDWNN</sequence>
<evidence type="ECO:0000313" key="2">
    <source>
        <dbReference type="EMBL" id="MCM6763241.1"/>
    </source>
</evidence>
<gene>
    <name evidence="2" type="ORF">NB037_12515</name>
</gene>
<dbReference type="RefSeq" id="WP_251946230.1">
    <property type="nucleotide sequence ID" value="NZ_JAMRYM010000055.1"/>
</dbReference>
<reference evidence="2" key="1">
    <citation type="submission" date="2022-06" db="EMBL/GenBank/DDBJ databases">
        <title>Whole genome shotgun sequencing (WGS) of Rathayibacter sp. ZW T2_19, isolated from stored onions (Allium cepa).</title>
        <authorList>
            <person name="Stoll D.A."/>
            <person name="Huch M."/>
        </authorList>
    </citation>
    <scope>NUCLEOTIDE SEQUENCE</scope>
    <source>
        <strain evidence="2">ZW T2_19</strain>
    </source>
</reference>
<evidence type="ECO:0000256" key="1">
    <source>
        <dbReference type="SAM" id="MobiDB-lite"/>
    </source>
</evidence>
<feature type="region of interest" description="Disordered" evidence="1">
    <location>
        <begin position="464"/>
        <end position="519"/>
    </location>
</feature>
<feature type="region of interest" description="Disordered" evidence="1">
    <location>
        <begin position="561"/>
        <end position="583"/>
    </location>
</feature>
<organism evidence="2 3">
    <name type="scientific">Rathayibacter rubneri</name>
    <dbReference type="NCBI Taxonomy" id="2950106"/>
    <lineage>
        <taxon>Bacteria</taxon>
        <taxon>Bacillati</taxon>
        <taxon>Actinomycetota</taxon>
        <taxon>Actinomycetes</taxon>
        <taxon>Micrococcales</taxon>
        <taxon>Microbacteriaceae</taxon>
        <taxon>Rathayibacter</taxon>
    </lineage>
</organism>
<name>A0A9X2IT11_9MICO</name>
<keyword evidence="3" id="KW-1185">Reference proteome</keyword>
<protein>
    <submittedName>
        <fullName evidence="2">Uncharacterized protein</fullName>
    </submittedName>
</protein>